<comment type="caution">
    <text evidence="1">The sequence shown here is derived from an EMBL/GenBank/DDBJ whole genome shotgun (WGS) entry which is preliminary data.</text>
</comment>
<dbReference type="Proteomes" id="UP000293925">
    <property type="component" value="Unassembled WGS sequence"/>
</dbReference>
<keyword evidence="2" id="KW-1185">Reference proteome</keyword>
<organism evidence="1 2">
    <name type="scientific">Pedobacter psychrodurus</name>
    <dbReference type="NCBI Taxonomy" id="2530456"/>
    <lineage>
        <taxon>Bacteria</taxon>
        <taxon>Pseudomonadati</taxon>
        <taxon>Bacteroidota</taxon>
        <taxon>Sphingobacteriia</taxon>
        <taxon>Sphingobacteriales</taxon>
        <taxon>Sphingobacteriaceae</taxon>
        <taxon>Pedobacter</taxon>
    </lineage>
</organism>
<dbReference type="OrthoDB" id="612827at2"/>
<gene>
    <name evidence="1" type="ORF">EZ456_04115</name>
</gene>
<dbReference type="EMBL" id="SJSO01000003">
    <property type="protein sequence ID" value="TCD28583.1"/>
    <property type="molecule type" value="Genomic_DNA"/>
</dbReference>
<dbReference type="AlphaFoldDB" id="A0A4R0Q2K7"/>
<dbReference type="RefSeq" id="WP_131527576.1">
    <property type="nucleotide sequence ID" value="NZ_SJSO01000003.1"/>
</dbReference>
<name>A0A4R0Q2K7_9SPHI</name>
<accession>A0A4R0Q2K7</accession>
<sequence>MSITSSNLGSSVNFTVATTLEAINATMFEYLSGTDLPLISLCWTQSGANQPYVLISLEDLMNQAAPGGTNGTNPFNVPGWISGDPVTADITNMQQSHFVCGIQIQLGIPPGMAMPGAQNPNNLPVLPPILAINSSNTNTAIFTLLCQQFQVVYPTWGFQGSYAFNNEHQPVQTVWAIILNVPLSSITVPPNGNNVPSNVTNQINDFGPDMFSIQQLFLDFSSAVFTTVPTFTNNFPAGVSNQITPAMVQELFENDINQGLSVLGYTITQNNPNLEPSTLTVGSLTLVFDEYNPASASTMGLSTLNYLCNQGTTAPPQNYSGIKWNWIDSGGDGAQYDGAVAISNDVFTPYFASLLAPFVQANCNVPVMALNYSGLDMYYNYYLVPGTAPAYTVGSGGNIINYSFNSGMVEASCGHHGLLTYYEFKSYITYTMAVTVSGNELTIVQQLVVFASVKYESSLTEWSGNYIDTTYTDVYQLNAGEGGALVFSSPAQTVAVNGQQPPSSGVANFMLGIKKMTDLINERVQFASTEITDVPATSIGTFVFPGGQTFSFADAQFSDSNDLVAYITYNDPLNA</sequence>
<evidence type="ECO:0000313" key="2">
    <source>
        <dbReference type="Proteomes" id="UP000293925"/>
    </source>
</evidence>
<protein>
    <submittedName>
        <fullName evidence="1">Uncharacterized protein</fullName>
    </submittedName>
</protein>
<proteinExistence type="predicted"/>
<evidence type="ECO:0000313" key="1">
    <source>
        <dbReference type="EMBL" id="TCD28583.1"/>
    </source>
</evidence>
<reference evidence="1 2" key="1">
    <citation type="submission" date="2019-02" db="EMBL/GenBank/DDBJ databases">
        <title>Pedobacter sp. RP-3-21 sp. nov., isolated from Arctic soil.</title>
        <authorList>
            <person name="Dahal R.H."/>
        </authorList>
    </citation>
    <scope>NUCLEOTIDE SEQUENCE [LARGE SCALE GENOMIC DNA]</scope>
    <source>
        <strain evidence="1 2">RP-3-21</strain>
    </source>
</reference>